<sequence length="396" mass="44297">MLSQFYILSARGDVIIRRDYLGNVPKNSAETFFRNAKFWKEGDEAPPVFNIDGVTYLHVKDGGVEVVATTRANMSPSFVLEFLRRICTIIKDYCGMLSEDAIRKNFVLVYELLDEVIDYGYPQSTSTDALKMFVLNEPSPVAPPAGINQMFGLHKGPTGVFKSVLDTNRTDGKGGRDEIFVDVVERLTCTFNATGTMSQAQVDGAIQVKSYLTGNPPIKIKLNDDLIIGACPLHPQISGSNSCFINLHFWASLQVANLDSFDIDRTISLKPAEGEFALMNYRTSTGFKPPFRLTCSVDSDPNSPLKAIMIIKLWCEIPSDKSTSGLEVEVPTPRYVQRVHCDLDSKAVAAQQQSWDYNEKTHMLKWKFKKCSGGQEFTMRSRLTLEKPFVPSLRTE</sequence>
<evidence type="ECO:0000313" key="7">
    <source>
        <dbReference type="Proteomes" id="UP000815325"/>
    </source>
</evidence>
<dbReference type="PIRSF" id="PIRSF005992">
    <property type="entry name" value="Clathrin_mu"/>
    <property type="match status" value="1"/>
</dbReference>
<dbReference type="PROSITE" id="PS51072">
    <property type="entry name" value="MHD"/>
    <property type="match status" value="1"/>
</dbReference>
<keyword evidence="3" id="KW-0653">Protein transport</keyword>
<protein>
    <submittedName>
        <fullName evidence="6">Mu homology domain-containing protein</fullName>
    </submittedName>
</protein>
<dbReference type="SUPFAM" id="SSF49447">
    <property type="entry name" value="Second domain of Mu2 adaptin subunit (ap50) of ap2 adaptor"/>
    <property type="match status" value="1"/>
</dbReference>
<reference evidence="6" key="1">
    <citation type="submission" date="2017-08" db="EMBL/GenBank/DDBJ databases">
        <authorList>
            <person name="Polle J.E."/>
            <person name="Barry K."/>
            <person name="Cushman J."/>
            <person name="Schmutz J."/>
            <person name="Tran D."/>
            <person name="Hathwaick L.T."/>
            <person name="Yim W.C."/>
            <person name="Jenkins J."/>
            <person name="Mckie-Krisberg Z.M."/>
            <person name="Prochnik S."/>
            <person name="Lindquist E."/>
            <person name="Dockter R.B."/>
            <person name="Adam C."/>
            <person name="Molina H."/>
            <person name="Bunkerborg J."/>
            <person name="Jin E."/>
            <person name="Buchheim M."/>
            <person name="Magnuson J."/>
        </authorList>
    </citation>
    <scope>NUCLEOTIDE SEQUENCE</scope>
    <source>
        <strain evidence="6">CCAP 19/18</strain>
    </source>
</reference>
<dbReference type="InterPro" id="IPR011012">
    <property type="entry name" value="Longin-like_dom_sf"/>
</dbReference>
<dbReference type="SUPFAM" id="SSF64356">
    <property type="entry name" value="SNARE-like"/>
    <property type="match status" value="1"/>
</dbReference>
<accession>A0ABQ7GEZ0</accession>
<dbReference type="Gene3D" id="3.30.450.60">
    <property type="match status" value="1"/>
</dbReference>
<dbReference type="InterPro" id="IPR036168">
    <property type="entry name" value="AP2_Mu_C_sf"/>
</dbReference>
<keyword evidence="7" id="KW-1185">Reference proteome</keyword>
<dbReference type="PRINTS" id="PR00314">
    <property type="entry name" value="CLATHRINADPT"/>
</dbReference>
<evidence type="ECO:0000313" key="6">
    <source>
        <dbReference type="EMBL" id="KAF5833171.1"/>
    </source>
</evidence>
<dbReference type="PANTHER" id="PTHR10529">
    <property type="entry name" value="AP COMPLEX SUBUNIT MU"/>
    <property type="match status" value="1"/>
</dbReference>
<evidence type="ECO:0000256" key="3">
    <source>
        <dbReference type="ARBA" id="ARBA00022927"/>
    </source>
</evidence>
<evidence type="ECO:0000256" key="2">
    <source>
        <dbReference type="ARBA" id="ARBA00022448"/>
    </source>
</evidence>
<evidence type="ECO:0000256" key="1">
    <source>
        <dbReference type="ARBA" id="ARBA00004308"/>
    </source>
</evidence>
<dbReference type="EMBL" id="MU069826">
    <property type="protein sequence ID" value="KAF5833171.1"/>
    <property type="molecule type" value="Genomic_DNA"/>
</dbReference>
<comment type="subcellular location">
    <subcellularLocation>
        <location evidence="1">Endomembrane system</location>
    </subcellularLocation>
</comment>
<feature type="non-terminal residue" evidence="6">
    <location>
        <position position="396"/>
    </location>
</feature>
<evidence type="ECO:0000259" key="5">
    <source>
        <dbReference type="PROSITE" id="PS51072"/>
    </source>
</evidence>
<dbReference type="CDD" id="cd14838">
    <property type="entry name" value="AP4_Mu_N"/>
    <property type="match status" value="1"/>
</dbReference>
<dbReference type="InterPro" id="IPR001392">
    <property type="entry name" value="Clathrin_mu"/>
</dbReference>
<evidence type="ECO:0000256" key="4">
    <source>
        <dbReference type="ARBA" id="ARBA00023136"/>
    </source>
</evidence>
<name>A0ABQ7GEZ0_DUNSA</name>
<gene>
    <name evidence="6" type="ORF">DUNSADRAFT_10621</name>
</gene>
<dbReference type="InterPro" id="IPR050431">
    <property type="entry name" value="Adaptor_comp_med_subunit"/>
</dbReference>
<dbReference type="Gene3D" id="2.60.40.1170">
    <property type="entry name" value="Mu homology domain, subdomain B"/>
    <property type="match status" value="1"/>
</dbReference>
<comment type="caution">
    <text evidence="6">The sequence shown here is derived from an EMBL/GenBank/DDBJ whole genome shotgun (WGS) entry which is preliminary data.</text>
</comment>
<dbReference type="InterPro" id="IPR028565">
    <property type="entry name" value="MHD"/>
</dbReference>
<proteinExistence type="predicted"/>
<organism evidence="6 7">
    <name type="scientific">Dunaliella salina</name>
    <name type="common">Green alga</name>
    <name type="synonym">Protococcus salinus</name>
    <dbReference type="NCBI Taxonomy" id="3046"/>
    <lineage>
        <taxon>Eukaryota</taxon>
        <taxon>Viridiplantae</taxon>
        <taxon>Chlorophyta</taxon>
        <taxon>core chlorophytes</taxon>
        <taxon>Chlorophyceae</taxon>
        <taxon>CS clade</taxon>
        <taxon>Chlamydomonadales</taxon>
        <taxon>Dunaliellaceae</taxon>
        <taxon>Dunaliella</taxon>
    </lineage>
</organism>
<keyword evidence="2" id="KW-0813">Transport</keyword>
<feature type="domain" description="MHD" evidence="5">
    <location>
        <begin position="176"/>
        <end position="396"/>
    </location>
</feature>
<keyword evidence="4" id="KW-0472">Membrane</keyword>
<dbReference type="Proteomes" id="UP000815325">
    <property type="component" value="Unassembled WGS sequence"/>
</dbReference>
<dbReference type="Pfam" id="PF00928">
    <property type="entry name" value="Adap_comp_sub"/>
    <property type="match status" value="1"/>
</dbReference>